<keyword evidence="4 7" id="KW-0472">Membrane</keyword>
<dbReference type="Proteomes" id="UP001499951">
    <property type="component" value="Unassembled WGS sequence"/>
</dbReference>
<dbReference type="EC" id="4.2.2.29" evidence="7"/>
<dbReference type="PANTHER" id="PTHR30518">
    <property type="entry name" value="ENDOLYTIC MUREIN TRANSGLYCOSYLASE"/>
    <property type="match status" value="1"/>
</dbReference>
<dbReference type="CDD" id="cd08010">
    <property type="entry name" value="MltG_like"/>
    <property type="match status" value="1"/>
</dbReference>
<reference evidence="8 9" key="1">
    <citation type="journal article" date="2019" name="Int. J. Syst. Evol. Microbiol.">
        <title>The Global Catalogue of Microorganisms (GCM) 10K type strain sequencing project: providing services to taxonomists for standard genome sequencing and annotation.</title>
        <authorList>
            <consortium name="The Broad Institute Genomics Platform"/>
            <consortium name="The Broad Institute Genome Sequencing Center for Infectious Disease"/>
            <person name="Wu L."/>
            <person name="Ma J."/>
        </authorList>
    </citation>
    <scope>NUCLEOTIDE SEQUENCE [LARGE SCALE GENOMIC DNA]</scope>
    <source>
        <strain evidence="8 9">JCM 15089</strain>
    </source>
</reference>
<organism evidence="8 9">
    <name type="scientific">Rhizomicrobium electricum</name>
    <dbReference type="NCBI Taxonomy" id="480070"/>
    <lineage>
        <taxon>Bacteria</taxon>
        <taxon>Pseudomonadati</taxon>
        <taxon>Pseudomonadota</taxon>
        <taxon>Alphaproteobacteria</taxon>
        <taxon>Micropepsales</taxon>
        <taxon>Micropepsaceae</taxon>
        <taxon>Rhizomicrobium</taxon>
    </lineage>
</organism>
<comment type="similarity">
    <text evidence="7">Belongs to the transglycosylase MltG family.</text>
</comment>
<feature type="site" description="Important for catalytic activity" evidence="7">
    <location>
        <position position="202"/>
    </location>
</feature>
<keyword evidence="9" id="KW-1185">Reference proteome</keyword>
<dbReference type="Pfam" id="PF02618">
    <property type="entry name" value="YceG"/>
    <property type="match status" value="1"/>
</dbReference>
<evidence type="ECO:0000256" key="7">
    <source>
        <dbReference type="HAMAP-Rule" id="MF_02065"/>
    </source>
</evidence>
<evidence type="ECO:0000256" key="3">
    <source>
        <dbReference type="ARBA" id="ARBA00022989"/>
    </source>
</evidence>
<dbReference type="Gene3D" id="3.30.1490.480">
    <property type="entry name" value="Endolytic murein transglycosylase"/>
    <property type="match status" value="1"/>
</dbReference>
<comment type="caution">
    <text evidence="8">The sequence shown here is derived from an EMBL/GenBank/DDBJ whole genome shotgun (WGS) entry which is preliminary data.</text>
</comment>
<comment type="function">
    <text evidence="7">Functions as a peptidoglycan terminase that cleaves nascent peptidoglycan strands endolytically to terminate their elongation.</text>
</comment>
<dbReference type="InterPro" id="IPR003770">
    <property type="entry name" value="MLTG-like"/>
</dbReference>
<keyword evidence="1 7" id="KW-1003">Cell membrane</keyword>
<dbReference type="Gene3D" id="3.30.160.60">
    <property type="entry name" value="Classic Zinc Finger"/>
    <property type="match status" value="1"/>
</dbReference>
<evidence type="ECO:0000313" key="9">
    <source>
        <dbReference type="Proteomes" id="UP001499951"/>
    </source>
</evidence>
<name>A0ABN1ECC1_9PROT</name>
<dbReference type="EMBL" id="BAAADD010000002">
    <property type="protein sequence ID" value="GAA0563672.1"/>
    <property type="molecule type" value="Genomic_DNA"/>
</dbReference>
<dbReference type="NCBIfam" id="TIGR00247">
    <property type="entry name" value="endolytic transglycosylase MltG"/>
    <property type="match status" value="1"/>
</dbReference>
<evidence type="ECO:0000256" key="4">
    <source>
        <dbReference type="ARBA" id="ARBA00023136"/>
    </source>
</evidence>
<keyword evidence="7" id="KW-0997">Cell inner membrane</keyword>
<dbReference type="RefSeq" id="WP_166932657.1">
    <property type="nucleotide sequence ID" value="NZ_BAAADD010000002.1"/>
</dbReference>
<evidence type="ECO:0000256" key="1">
    <source>
        <dbReference type="ARBA" id="ARBA00022475"/>
    </source>
</evidence>
<sequence>MKKVLVFLFLVAVIVAGAVEWGYAAFKAPGPAAKSGSETVVMIKSGVGLKGVAQALSDAGVIQHPEVFQVAVRALHKTAALKAGEYAIPSKASMQDIMNLLVEGKSIVHKVTVAEGLTSQMAYDLVKNDETLKGPAGAVPREGSLLPETYLFERGQTRQGLIAKMQKAQKELIDELWAKRAPNLPIKTKEEAIVLASIVEKETGIASERPHIASVFMNRLRIGMKLESDPTIIYGITKGYPIGRRLLASEVHGETPYNTYVITGLPPHPICNPGKDAIAAVLNPADTKDLYFVADGTGGHVFADNIDDQTKNVIKWRRIHLKGEK</sequence>
<comment type="catalytic activity">
    <reaction evidence="7">
        <text>a peptidoglycan chain = a peptidoglycan chain with N-acetyl-1,6-anhydromuramyl-[peptide] at the reducing end + a peptidoglycan chain with N-acetylglucosamine at the non-reducing end.</text>
        <dbReference type="EC" id="4.2.2.29"/>
    </reaction>
</comment>
<evidence type="ECO:0000313" key="8">
    <source>
        <dbReference type="EMBL" id="GAA0563672.1"/>
    </source>
</evidence>
<evidence type="ECO:0000256" key="5">
    <source>
        <dbReference type="ARBA" id="ARBA00023239"/>
    </source>
</evidence>
<keyword evidence="6 7" id="KW-0961">Cell wall biogenesis/degradation</keyword>
<dbReference type="HAMAP" id="MF_02065">
    <property type="entry name" value="MltG"/>
    <property type="match status" value="1"/>
</dbReference>
<protein>
    <recommendedName>
        <fullName evidence="7">Endolytic murein transglycosylase</fullName>
        <ecNumber evidence="7">4.2.2.29</ecNumber>
    </recommendedName>
    <alternativeName>
        <fullName evidence="7">Peptidoglycan lytic transglycosylase</fullName>
    </alternativeName>
    <alternativeName>
        <fullName evidence="7">Peptidoglycan polymerization terminase</fullName>
    </alternativeName>
</protein>
<dbReference type="PANTHER" id="PTHR30518:SF2">
    <property type="entry name" value="ENDOLYTIC MUREIN TRANSGLYCOSYLASE"/>
    <property type="match status" value="1"/>
</dbReference>
<evidence type="ECO:0000256" key="2">
    <source>
        <dbReference type="ARBA" id="ARBA00022692"/>
    </source>
</evidence>
<keyword evidence="3 7" id="KW-1133">Transmembrane helix</keyword>
<gene>
    <name evidence="7 8" type="primary">mltG</name>
    <name evidence="8" type="ORF">GCM10008942_10130</name>
</gene>
<keyword evidence="2 7" id="KW-0812">Transmembrane</keyword>
<keyword evidence="5 7" id="KW-0456">Lyase</keyword>
<evidence type="ECO:0000256" key="6">
    <source>
        <dbReference type="ARBA" id="ARBA00023316"/>
    </source>
</evidence>
<proteinExistence type="inferred from homology"/>
<accession>A0ABN1ECC1</accession>